<comment type="similarity">
    <text evidence="1">Belongs to the class IV-like SAM-binding methyltransferase superfamily. RNA methyltransferase TrmH family.</text>
</comment>
<evidence type="ECO:0000313" key="7">
    <source>
        <dbReference type="EMBL" id="MBK1695818.1"/>
    </source>
</evidence>
<accession>A0A934UYG2</accession>
<evidence type="ECO:0000256" key="5">
    <source>
        <dbReference type="RuleBase" id="RU362024"/>
    </source>
</evidence>
<dbReference type="GO" id="GO:0005829">
    <property type="term" value="C:cytosol"/>
    <property type="evidence" value="ECO:0007669"/>
    <property type="project" value="TreeGrafter"/>
</dbReference>
<evidence type="ECO:0000256" key="3">
    <source>
        <dbReference type="ARBA" id="ARBA00022679"/>
    </source>
</evidence>
<dbReference type="Proteomes" id="UP000778970">
    <property type="component" value="Unassembled WGS sequence"/>
</dbReference>
<keyword evidence="5" id="KW-0819">tRNA processing</keyword>
<evidence type="ECO:0000256" key="4">
    <source>
        <dbReference type="ARBA" id="ARBA00022691"/>
    </source>
</evidence>
<comment type="catalytic activity">
    <reaction evidence="5">
        <text>cytidine(32) in tRNA + S-adenosyl-L-methionine = 2'-O-methylcytidine(32) in tRNA + S-adenosyl-L-homocysteine + H(+)</text>
        <dbReference type="Rhea" id="RHEA:42932"/>
        <dbReference type="Rhea" id="RHEA-COMP:10288"/>
        <dbReference type="Rhea" id="RHEA-COMP:10289"/>
        <dbReference type="ChEBI" id="CHEBI:15378"/>
        <dbReference type="ChEBI" id="CHEBI:57856"/>
        <dbReference type="ChEBI" id="CHEBI:59789"/>
        <dbReference type="ChEBI" id="CHEBI:74495"/>
        <dbReference type="ChEBI" id="CHEBI:82748"/>
        <dbReference type="EC" id="2.1.1.200"/>
    </reaction>
</comment>
<evidence type="ECO:0000259" key="6">
    <source>
        <dbReference type="Pfam" id="PF00588"/>
    </source>
</evidence>
<dbReference type="GO" id="GO:0002128">
    <property type="term" value="P:tRNA nucleoside ribose methylation"/>
    <property type="evidence" value="ECO:0007669"/>
    <property type="project" value="TreeGrafter"/>
</dbReference>
<dbReference type="Gene3D" id="3.40.1280.10">
    <property type="match status" value="1"/>
</dbReference>
<dbReference type="InterPro" id="IPR004384">
    <property type="entry name" value="RNA_MeTrfase_TrmJ/LasT"/>
</dbReference>
<evidence type="ECO:0000256" key="1">
    <source>
        <dbReference type="ARBA" id="ARBA00007228"/>
    </source>
</evidence>
<proteinExistence type="inferred from homology"/>
<gene>
    <name evidence="5" type="primary">trmJ</name>
    <name evidence="7" type="ORF">CKO21_00980</name>
</gene>
<reference evidence="7" key="2">
    <citation type="journal article" date="2020" name="Microorganisms">
        <title>Osmotic Adaptation and Compatible Solute Biosynthesis of Phototrophic Bacteria as Revealed from Genome Analyses.</title>
        <authorList>
            <person name="Imhoff J.F."/>
            <person name="Rahn T."/>
            <person name="Kunzel S."/>
            <person name="Keller A."/>
            <person name="Neulinger S.C."/>
        </authorList>
    </citation>
    <scope>NUCLEOTIDE SEQUENCE</scope>
    <source>
        <strain evidence="7">DSM 9154</strain>
    </source>
</reference>
<dbReference type="EC" id="2.1.1.200" evidence="5"/>
<comment type="subunit">
    <text evidence="5">Homodimer.</text>
</comment>
<dbReference type="InterPro" id="IPR029026">
    <property type="entry name" value="tRNA_m1G_MTases_N"/>
</dbReference>
<dbReference type="AlphaFoldDB" id="A0A934UYG2"/>
<keyword evidence="8" id="KW-1185">Reference proteome</keyword>
<feature type="domain" description="tRNA/rRNA methyltransferase SpoU type" evidence="6">
    <location>
        <begin position="16"/>
        <end position="166"/>
    </location>
</feature>
<evidence type="ECO:0000313" key="8">
    <source>
        <dbReference type="Proteomes" id="UP000778970"/>
    </source>
</evidence>
<comment type="function">
    <text evidence="5">Catalyzes the formation of 2'O-methylated cytidine (Cm32) or 2'O-methylated uridine (Um32) at position 32 in tRNA.</text>
</comment>
<evidence type="ECO:0000256" key="2">
    <source>
        <dbReference type="ARBA" id="ARBA00022603"/>
    </source>
</evidence>
<dbReference type="SUPFAM" id="SSF75217">
    <property type="entry name" value="alpha/beta knot"/>
    <property type="match status" value="1"/>
</dbReference>
<dbReference type="Pfam" id="PF00588">
    <property type="entry name" value="SpoU_methylase"/>
    <property type="match status" value="1"/>
</dbReference>
<organism evidence="7 8">
    <name type="scientific">Rhodovibrio salinarum</name>
    <dbReference type="NCBI Taxonomy" id="1087"/>
    <lineage>
        <taxon>Bacteria</taxon>
        <taxon>Pseudomonadati</taxon>
        <taxon>Pseudomonadota</taxon>
        <taxon>Alphaproteobacteria</taxon>
        <taxon>Rhodospirillales</taxon>
        <taxon>Rhodovibrionaceae</taxon>
        <taxon>Rhodovibrio</taxon>
    </lineage>
</organism>
<keyword evidence="5" id="KW-0963">Cytoplasm</keyword>
<reference evidence="7" key="1">
    <citation type="submission" date="2017-08" db="EMBL/GenBank/DDBJ databases">
        <authorList>
            <person name="Imhoff J.F."/>
            <person name="Rahn T."/>
            <person name="Kuenzel S."/>
            <person name="Neulinger S.C."/>
        </authorList>
    </citation>
    <scope>NUCLEOTIDE SEQUENCE</scope>
    <source>
        <strain evidence="7">DSM 9154</strain>
    </source>
</reference>
<dbReference type="EMBL" id="NRRE01000007">
    <property type="protein sequence ID" value="MBK1695818.1"/>
    <property type="molecule type" value="Genomic_DNA"/>
</dbReference>
<comment type="catalytic activity">
    <reaction evidence="5">
        <text>uridine(32) in tRNA + S-adenosyl-L-methionine = 2'-O-methyluridine(32) in tRNA + S-adenosyl-L-homocysteine + H(+)</text>
        <dbReference type="Rhea" id="RHEA:42936"/>
        <dbReference type="Rhea" id="RHEA-COMP:10107"/>
        <dbReference type="Rhea" id="RHEA-COMP:10290"/>
        <dbReference type="ChEBI" id="CHEBI:15378"/>
        <dbReference type="ChEBI" id="CHEBI:57856"/>
        <dbReference type="ChEBI" id="CHEBI:59789"/>
        <dbReference type="ChEBI" id="CHEBI:65315"/>
        <dbReference type="ChEBI" id="CHEBI:74478"/>
        <dbReference type="EC" id="2.1.1.200"/>
    </reaction>
</comment>
<comment type="caution">
    <text evidence="7">The sequence shown here is derived from an EMBL/GenBank/DDBJ whole genome shotgun (WGS) entry which is preliminary data.</text>
</comment>
<dbReference type="CDD" id="cd18093">
    <property type="entry name" value="SpoU-like_TrmJ"/>
    <property type="match status" value="1"/>
</dbReference>
<keyword evidence="2 5" id="KW-0489">Methyltransferase</keyword>
<dbReference type="PANTHER" id="PTHR42786">
    <property type="entry name" value="TRNA/RRNA METHYLTRANSFERASE"/>
    <property type="match status" value="1"/>
</dbReference>
<comment type="subcellular location">
    <subcellularLocation>
        <location evidence="5">Cytoplasm</location>
    </subcellularLocation>
</comment>
<name>A0A934UYG2_9PROT</name>
<dbReference type="PANTHER" id="PTHR42786:SF7">
    <property type="entry name" value="TRNA_RRNA METHYLTRANSFERASE SPOU TYPE DOMAIN-CONTAINING PROTEIN"/>
    <property type="match status" value="1"/>
</dbReference>
<keyword evidence="3" id="KW-0808">Transferase</keyword>
<protein>
    <recommendedName>
        <fullName evidence="5">tRNA (cytidine/uridine-2'-O-)-methyltransferase TrmJ</fullName>
        <ecNumber evidence="5">2.1.1.200</ecNumber>
    </recommendedName>
    <alternativeName>
        <fullName evidence="5">tRNA (cytidine(32)/uridine(32)-2'-O)-methyltransferase</fullName>
    </alternativeName>
    <alternativeName>
        <fullName evidence="5">tRNA Cm32/Um32 methyltransferase</fullName>
    </alternativeName>
</protein>
<dbReference type="GO" id="GO:0160206">
    <property type="term" value="F:tRNA (cytidine(32)/uridine(32)-2'-O)-methyltransferase activity"/>
    <property type="evidence" value="ECO:0007669"/>
    <property type="project" value="UniProtKB-EC"/>
</dbReference>
<dbReference type="NCBIfam" id="TIGR00050">
    <property type="entry name" value="rRNA_methyl_1"/>
    <property type="match status" value="1"/>
</dbReference>
<dbReference type="PIRSF" id="PIRSF004808">
    <property type="entry name" value="LasT"/>
    <property type="match status" value="1"/>
</dbReference>
<dbReference type="Gene3D" id="1.10.8.590">
    <property type="match status" value="1"/>
</dbReference>
<dbReference type="InterPro" id="IPR029028">
    <property type="entry name" value="Alpha/beta_knot_MTases"/>
</dbReference>
<dbReference type="InterPro" id="IPR001537">
    <property type="entry name" value="SpoU_MeTrfase"/>
</dbReference>
<sequence length="269" mass="29495">MAREKPLPVPDGPQPAIVLVRPQLGQNIGMAARAMLNCGLSDLRLVAPRDGWPNADAQAAAVNARAVVDQARVYDSTHEAVAEMARVYATTARARDQVKWVLTPRATGADLRAAVRDEGPAAVLFGPEKQGLENDEVALADTLIRAPLNPGFTSLNLAQAVLMIAYEWWTAEEASPAVKLVSGRQNSGRAARVEEFDNFMARLEARLEAAGYFNIPEKRPAMVRNLRNIFARARPTAAEIDSLHGMVKALWEAPKVTRRPREQERETDD</sequence>
<dbReference type="RefSeq" id="WP_051431914.1">
    <property type="nucleotide sequence ID" value="NZ_NRRE01000007.1"/>
</dbReference>
<dbReference type="GO" id="GO:0003723">
    <property type="term" value="F:RNA binding"/>
    <property type="evidence" value="ECO:0007669"/>
    <property type="project" value="InterPro"/>
</dbReference>
<keyword evidence="4 5" id="KW-0949">S-adenosyl-L-methionine</keyword>